<proteinExistence type="predicted"/>
<evidence type="ECO:0000256" key="2">
    <source>
        <dbReference type="PROSITE-ProRule" id="PRU00169"/>
    </source>
</evidence>
<keyword evidence="1 3" id="KW-0238">DNA-binding</keyword>
<dbReference type="SMART" id="SM00448">
    <property type="entry name" value="REC"/>
    <property type="match status" value="1"/>
</dbReference>
<dbReference type="EMBL" id="BAAAZN010000009">
    <property type="protein sequence ID" value="GAA3554938.1"/>
    <property type="molecule type" value="Genomic_DNA"/>
</dbReference>
<evidence type="ECO:0000313" key="8">
    <source>
        <dbReference type="Proteomes" id="UP001500689"/>
    </source>
</evidence>
<evidence type="ECO:0000256" key="3">
    <source>
        <dbReference type="PROSITE-ProRule" id="PRU01091"/>
    </source>
</evidence>
<comment type="caution">
    <text evidence="7">The sequence shown here is derived from an EMBL/GenBank/DDBJ whole genome shotgun (WGS) entry which is preliminary data.</text>
</comment>
<evidence type="ECO:0000256" key="4">
    <source>
        <dbReference type="SAM" id="MobiDB-lite"/>
    </source>
</evidence>
<dbReference type="Gene3D" id="1.10.10.10">
    <property type="entry name" value="Winged helix-like DNA-binding domain superfamily/Winged helix DNA-binding domain"/>
    <property type="match status" value="1"/>
</dbReference>
<evidence type="ECO:0000313" key="7">
    <source>
        <dbReference type="EMBL" id="GAA3554938.1"/>
    </source>
</evidence>
<dbReference type="PROSITE" id="PS50110">
    <property type="entry name" value="RESPONSE_REGULATORY"/>
    <property type="match status" value="1"/>
</dbReference>
<feature type="modified residue" description="4-aspartylphosphate" evidence="2">
    <location>
        <position position="131"/>
    </location>
</feature>
<dbReference type="Pfam" id="PF00072">
    <property type="entry name" value="Response_reg"/>
    <property type="match status" value="1"/>
</dbReference>
<keyword evidence="8" id="KW-1185">Reference proteome</keyword>
<dbReference type="InterPro" id="IPR036388">
    <property type="entry name" value="WH-like_DNA-bd_sf"/>
</dbReference>
<sequence>MLGGAEIDATLSPSSPPFPQADNSSAVTPARTATCGLRITPPSLPGGSDPVVKFYESHYSGAVSESAYAVLIPRTGMNGRVRVLVVEDERLLADSIAEGLRRLSMAVDVCYDGRQAMERVGVHGYDVVVLDRDLPLVHGDQVCAALLEHGGQSRVLMLTAAADVLDRVAGLGLGADDYLTKPFVFAELVARVQALGRRARPALPPVLERGDVVLDLPRHQAARAGRFLPLSPKEFAVLEVLMRAEGAVVSAEELLEKAWDEHADPFTNAVRVAVMTLRRKLGEPPVIETVPGAGYRFDA</sequence>
<organism evidence="7 8">
    <name type="scientific">Amycolatopsis ultiminotia</name>
    <dbReference type="NCBI Taxonomy" id="543629"/>
    <lineage>
        <taxon>Bacteria</taxon>
        <taxon>Bacillati</taxon>
        <taxon>Actinomycetota</taxon>
        <taxon>Actinomycetes</taxon>
        <taxon>Pseudonocardiales</taxon>
        <taxon>Pseudonocardiaceae</taxon>
        <taxon>Amycolatopsis</taxon>
    </lineage>
</organism>
<dbReference type="Pfam" id="PF00486">
    <property type="entry name" value="Trans_reg_C"/>
    <property type="match status" value="1"/>
</dbReference>
<dbReference type="PROSITE" id="PS51755">
    <property type="entry name" value="OMPR_PHOB"/>
    <property type="match status" value="1"/>
</dbReference>
<evidence type="ECO:0000259" key="5">
    <source>
        <dbReference type="PROSITE" id="PS50110"/>
    </source>
</evidence>
<evidence type="ECO:0000259" key="6">
    <source>
        <dbReference type="PROSITE" id="PS51755"/>
    </source>
</evidence>
<dbReference type="Proteomes" id="UP001500689">
    <property type="component" value="Unassembled WGS sequence"/>
</dbReference>
<name>A0ABP6WQ55_9PSEU</name>
<reference evidence="8" key="1">
    <citation type="journal article" date="2019" name="Int. J. Syst. Evol. Microbiol.">
        <title>The Global Catalogue of Microorganisms (GCM) 10K type strain sequencing project: providing services to taxonomists for standard genome sequencing and annotation.</title>
        <authorList>
            <consortium name="The Broad Institute Genomics Platform"/>
            <consortium name="The Broad Institute Genome Sequencing Center for Infectious Disease"/>
            <person name="Wu L."/>
            <person name="Ma J."/>
        </authorList>
    </citation>
    <scope>NUCLEOTIDE SEQUENCE [LARGE SCALE GENOMIC DNA]</scope>
    <source>
        <strain evidence="8">JCM 16898</strain>
    </source>
</reference>
<dbReference type="InterPro" id="IPR001867">
    <property type="entry name" value="OmpR/PhoB-type_DNA-bd"/>
</dbReference>
<dbReference type="Gene3D" id="3.40.50.2300">
    <property type="match status" value="1"/>
</dbReference>
<dbReference type="PANTHER" id="PTHR48111:SF36">
    <property type="entry name" value="TRANSCRIPTIONAL REGULATORY PROTEIN CUTR"/>
    <property type="match status" value="1"/>
</dbReference>
<dbReference type="CDD" id="cd00383">
    <property type="entry name" value="trans_reg_C"/>
    <property type="match status" value="1"/>
</dbReference>
<dbReference type="Gene3D" id="6.10.250.690">
    <property type="match status" value="1"/>
</dbReference>
<feature type="region of interest" description="Disordered" evidence="4">
    <location>
        <begin position="1"/>
        <end position="29"/>
    </location>
</feature>
<accession>A0ABP6WQ55</accession>
<dbReference type="SUPFAM" id="SSF52172">
    <property type="entry name" value="CheY-like"/>
    <property type="match status" value="1"/>
</dbReference>
<dbReference type="InterPro" id="IPR039420">
    <property type="entry name" value="WalR-like"/>
</dbReference>
<dbReference type="PANTHER" id="PTHR48111">
    <property type="entry name" value="REGULATOR OF RPOS"/>
    <property type="match status" value="1"/>
</dbReference>
<protein>
    <recommendedName>
        <fullName evidence="9">DNA-binding response regulator, OmpR family, contains REC and winged-helix (WHTH) domain</fullName>
    </recommendedName>
</protein>
<feature type="DNA-binding region" description="OmpR/PhoB-type" evidence="3">
    <location>
        <begin position="204"/>
        <end position="299"/>
    </location>
</feature>
<gene>
    <name evidence="7" type="ORF">GCM10022222_43200</name>
</gene>
<dbReference type="SMART" id="SM00862">
    <property type="entry name" value="Trans_reg_C"/>
    <property type="match status" value="1"/>
</dbReference>
<dbReference type="InterPro" id="IPR011006">
    <property type="entry name" value="CheY-like_superfamily"/>
</dbReference>
<feature type="domain" description="Response regulatory" evidence="5">
    <location>
        <begin position="82"/>
        <end position="196"/>
    </location>
</feature>
<evidence type="ECO:0008006" key="9">
    <source>
        <dbReference type="Google" id="ProtNLM"/>
    </source>
</evidence>
<keyword evidence="2" id="KW-0597">Phosphoprotein</keyword>
<dbReference type="InterPro" id="IPR001789">
    <property type="entry name" value="Sig_transdc_resp-reg_receiver"/>
</dbReference>
<feature type="domain" description="OmpR/PhoB-type" evidence="6">
    <location>
        <begin position="204"/>
        <end position="299"/>
    </location>
</feature>
<evidence type="ECO:0000256" key="1">
    <source>
        <dbReference type="ARBA" id="ARBA00023125"/>
    </source>
</evidence>